<evidence type="ECO:0000259" key="5">
    <source>
        <dbReference type="PROSITE" id="PS51898"/>
    </source>
</evidence>
<dbReference type="Pfam" id="PF22022">
    <property type="entry name" value="Phage_int_M"/>
    <property type="match status" value="1"/>
</dbReference>
<dbReference type="PROSITE" id="PS51898">
    <property type="entry name" value="TYR_RECOMBINASE"/>
    <property type="match status" value="1"/>
</dbReference>
<evidence type="ECO:0000313" key="6">
    <source>
        <dbReference type="EMBL" id="VVE53315.1"/>
    </source>
</evidence>
<keyword evidence="2" id="KW-0229">DNA integration</keyword>
<dbReference type="GO" id="GO:0003677">
    <property type="term" value="F:DNA binding"/>
    <property type="evidence" value="ECO:0007669"/>
    <property type="project" value="UniProtKB-KW"/>
</dbReference>
<keyword evidence="4" id="KW-0233">DNA recombination</keyword>
<dbReference type="InterPro" id="IPR011010">
    <property type="entry name" value="DNA_brk_join_enz"/>
</dbReference>
<dbReference type="InterPro" id="IPR053876">
    <property type="entry name" value="Phage_int_M"/>
</dbReference>
<keyword evidence="3" id="KW-0238">DNA-binding</keyword>
<dbReference type="AlphaFoldDB" id="A0A5E4YYB3"/>
<organism evidence="6 7">
    <name type="scientific">Pandoraea anhela</name>
    <dbReference type="NCBI Taxonomy" id="2508295"/>
    <lineage>
        <taxon>Bacteria</taxon>
        <taxon>Pseudomonadati</taxon>
        <taxon>Pseudomonadota</taxon>
        <taxon>Betaproteobacteria</taxon>
        <taxon>Burkholderiales</taxon>
        <taxon>Burkholderiaceae</taxon>
        <taxon>Pandoraea</taxon>
    </lineage>
</organism>
<dbReference type="SUPFAM" id="SSF56349">
    <property type="entry name" value="DNA breaking-rejoining enzymes"/>
    <property type="match status" value="1"/>
</dbReference>
<dbReference type="EMBL" id="CABPSB010000027">
    <property type="protein sequence ID" value="VVE53315.1"/>
    <property type="molecule type" value="Genomic_DNA"/>
</dbReference>
<sequence length="251" mass="28571">MLEIVRSIEARGVRETAIRVLQRSRAVFQYGIMTGRCSRNPAADIDAATILKKSPGVKHMARVKASEIPHLLRDIELYQGDVVTKLALKFMALTFARTMEMIRAEWSEFSTGESPEWRIPSERMKMREPHIVPLSRQAIAILEELRTINGHRAHVFYSVQGGGPISNNTMLFALYRMGYKGKMTGHGFRGLAATALRENGFSRDVVDRQLAHAERNQVTAAYVHAEYLKERREMMQWWGDQLQTQEAPPST</sequence>
<dbReference type="Proteomes" id="UP000406256">
    <property type="component" value="Unassembled WGS sequence"/>
</dbReference>
<dbReference type="PANTHER" id="PTHR30629">
    <property type="entry name" value="PROPHAGE INTEGRASE"/>
    <property type="match status" value="1"/>
</dbReference>
<dbReference type="Gene3D" id="1.10.443.10">
    <property type="entry name" value="Intergrase catalytic core"/>
    <property type="match status" value="1"/>
</dbReference>
<name>A0A5E4YYB3_9BURK</name>
<evidence type="ECO:0000256" key="2">
    <source>
        <dbReference type="ARBA" id="ARBA00022908"/>
    </source>
</evidence>
<dbReference type="InterPro" id="IPR050808">
    <property type="entry name" value="Phage_Integrase"/>
</dbReference>
<feature type="domain" description="Tyr recombinase" evidence="5">
    <location>
        <begin position="58"/>
        <end position="236"/>
    </location>
</feature>
<protein>
    <submittedName>
        <fullName evidence="6">Integrase</fullName>
    </submittedName>
</protein>
<accession>A0A5E4YYB3</accession>
<reference evidence="6 7" key="1">
    <citation type="submission" date="2019-08" db="EMBL/GenBank/DDBJ databases">
        <authorList>
            <person name="Peeters C."/>
        </authorList>
    </citation>
    <scope>NUCLEOTIDE SEQUENCE [LARGE SCALE GENOMIC DNA]</scope>
    <source>
        <strain evidence="6 7">LMG 31108</strain>
    </source>
</reference>
<gene>
    <name evidence="6" type="ORF">PAN31108_04849</name>
</gene>
<dbReference type="CDD" id="cd00801">
    <property type="entry name" value="INT_P4_C"/>
    <property type="match status" value="1"/>
</dbReference>
<evidence type="ECO:0000313" key="7">
    <source>
        <dbReference type="Proteomes" id="UP000406256"/>
    </source>
</evidence>
<evidence type="ECO:0000256" key="3">
    <source>
        <dbReference type="ARBA" id="ARBA00023125"/>
    </source>
</evidence>
<dbReference type="Gene3D" id="1.10.150.130">
    <property type="match status" value="1"/>
</dbReference>
<evidence type="ECO:0000256" key="4">
    <source>
        <dbReference type="ARBA" id="ARBA00023172"/>
    </source>
</evidence>
<dbReference type="Pfam" id="PF00589">
    <property type="entry name" value="Phage_integrase"/>
    <property type="match status" value="1"/>
</dbReference>
<dbReference type="GO" id="GO:0006310">
    <property type="term" value="P:DNA recombination"/>
    <property type="evidence" value="ECO:0007669"/>
    <property type="project" value="UniProtKB-KW"/>
</dbReference>
<dbReference type="InterPro" id="IPR010998">
    <property type="entry name" value="Integrase_recombinase_N"/>
</dbReference>
<comment type="similarity">
    <text evidence="1">Belongs to the 'phage' integrase family.</text>
</comment>
<evidence type="ECO:0000256" key="1">
    <source>
        <dbReference type="ARBA" id="ARBA00008857"/>
    </source>
</evidence>
<dbReference type="InterPro" id="IPR013762">
    <property type="entry name" value="Integrase-like_cat_sf"/>
</dbReference>
<dbReference type="GO" id="GO:0015074">
    <property type="term" value="P:DNA integration"/>
    <property type="evidence" value="ECO:0007669"/>
    <property type="project" value="UniProtKB-KW"/>
</dbReference>
<keyword evidence="7" id="KW-1185">Reference proteome</keyword>
<dbReference type="InterPro" id="IPR002104">
    <property type="entry name" value="Integrase_catalytic"/>
</dbReference>
<dbReference type="PANTHER" id="PTHR30629:SF2">
    <property type="entry name" value="PROPHAGE INTEGRASE INTS-RELATED"/>
    <property type="match status" value="1"/>
</dbReference>
<proteinExistence type="inferred from homology"/>